<name>A0ACB6SGV8_9PLEO</name>
<evidence type="ECO:0000313" key="2">
    <source>
        <dbReference type="Proteomes" id="UP000799754"/>
    </source>
</evidence>
<proteinExistence type="predicted"/>
<dbReference type="Proteomes" id="UP000799754">
    <property type="component" value="Unassembled WGS sequence"/>
</dbReference>
<evidence type="ECO:0000313" key="1">
    <source>
        <dbReference type="EMBL" id="KAF2632499.1"/>
    </source>
</evidence>
<reference evidence="1" key="1">
    <citation type="journal article" date="2020" name="Stud. Mycol.">
        <title>101 Dothideomycetes genomes: a test case for predicting lifestyles and emergence of pathogens.</title>
        <authorList>
            <person name="Haridas S."/>
            <person name="Albert R."/>
            <person name="Binder M."/>
            <person name="Bloem J."/>
            <person name="Labutti K."/>
            <person name="Salamov A."/>
            <person name="Andreopoulos B."/>
            <person name="Baker S."/>
            <person name="Barry K."/>
            <person name="Bills G."/>
            <person name="Bluhm B."/>
            <person name="Cannon C."/>
            <person name="Castanera R."/>
            <person name="Culley D."/>
            <person name="Daum C."/>
            <person name="Ezra D."/>
            <person name="Gonzalez J."/>
            <person name="Henrissat B."/>
            <person name="Kuo A."/>
            <person name="Liang C."/>
            <person name="Lipzen A."/>
            <person name="Lutzoni F."/>
            <person name="Magnuson J."/>
            <person name="Mondo S."/>
            <person name="Nolan M."/>
            <person name="Ohm R."/>
            <person name="Pangilinan J."/>
            <person name="Park H.-J."/>
            <person name="Ramirez L."/>
            <person name="Alfaro M."/>
            <person name="Sun H."/>
            <person name="Tritt A."/>
            <person name="Yoshinaga Y."/>
            <person name="Zwiers L.-H."/>
            <person name="Turgeon B."/>
            <person name="Goodwin S."/>
            <person name="Spatafora J."/>
            <person name="Crous P."/>
            <person name="Grigoriev I."/>
        </authorList>
    </citation>
    <scope>NUCLEOTIDE SEQUENCE</scope>
    <source>
        <strain evidence="1">CBS 525.71</strain>
    </source>
</reference>
<accession>A0ACB6SGV8</accession>
<organism evidence="1 2">
    <name type="scientific">Macroventuria anomochaeta</name>
    <dbReference type="NCBI Taxonomy" id="301207"/>
    <lineage>
        <taxon>Eukaryota</taxon>
        <taxon>Fungi</taxon>
        <taxon>Dikarya</taxon>
        <taxon>Ascomycota</taxon>
        <taxon>Pezizomycotina</taxon>
        <taxon>Dothideomycetes</taxon>
        <taxon>Pleosporomycetidae</taxon>
        <taxon>Pleosporales</taxon>
        <taxon>Pleosporineae</taxon>
        <taxon>Didymellaceae</taxon>
        <taxon>Macroventuria</taxon>
    </lineage>
</organism>
<gene>
    <name evidence="1" type="ORF">BU25DRAFT_470170</name>
</gene>
<comment type="caution">
    <text evidence="1">The sequence shown here is derived from an EMBL/GenBank/DDBJ whole genome shotgun (WGS) entry which is preliminary data.</text>
</comment>
<protein>
    <submittedName>
        <fullName evidence="1">Uncharacterized protein</fullName>
    </submittedName>
</protein>
<keyword evidence="2" id="KW-1185">Reference proteome</keyword>
<dbReference type="EMBL" id="MU006702">
    <property type="protein sequence ID" value="KAF2632499.1"/>
    <property type="molecule type" value="Genomic_DNA"/>
</dbReference>
<sequence length="553" mass="61877">MGFVDPNYRPVSHLDSCEYKGVEGVEGAKFFCSFNGEFFNERPDFEPATIDGGSNNLGDPDEADNAAFQSFIAGKELRAKKEPRPHPESNVLYQPLIDHEIRVLELKPAAFDASFQAGLHVVNIDFAYPERLEPAYPWVKLPGGTSFRRHETVLVHGIEQHLGPPVFDQQVDFEAGSIRTTSGLASALRYLRSSTQSVFLWIDQVYINQSDLKEKDAQISLMNLIYTRATNTLIWLGDDDGADAYIAFQTLRLVHDRLQLSDTKMTISALEFQRLHIPAPNDVSWWAVRQLFGRHWFSRTWTIREACLSRKLYVQCGKAVVPWDDLSAWCMTLEVSGLLVWLAANDVLPIAFISLNERTSLVEALVKTRHAAATEPKDKVYGVLGLANSDLMPILPDSSKEITSRHVYHKACVAELLGSSRLIPLLKCVDHDTPLRPSWVPAWSSPRVTAALGYLTATWGVYMTGGDPSGGVSRVLSDDRKRLTLCGKIFDTVSSTGEVSIDPSLYIEEPSLLSNPWANYVYIADNPRSKTLYSTTNESVYHAFWQTVMAGRE</sequence>